<proteinExistence type="predicted"/>
<accession>A0A9W6ZPK0</accession>
<organism evidence="1 2">
    <name type="scientific">Triparma retinervis</name>
    <dbReference type="NCBI Taxonomy" id="2557542"/>
    <lineage>
        <taxon>Eukaryota</taxon>
        <taxon>Sar</taxon>
        <taxon>Stramenopiles</taxon>
        <taxon>Ochrophyta</taxon>
        <taxon>Bolidophyceae</taxon>
        <taxon>Parmales</taxon>
        <taxon>Triparmaceae</taxon>
        <taxon>Triparma</taxon>
    </lineage>
</organism>
<dbReference type="Proteomes" id="UP001165082">
    <property type="component" value="Unassembled WGS sequence"/>
</dbReference>
<dbReference type="EMBL" id="BRXZ01002091">
    <property type="protein sequence ID" value="GMH54249.1"/>
    <property type="molecule type" value="Genomic_DNA"/>
</dbReference>
<name>A0A9W6ZPK0_9STRA</name>
<gene>
    <name evidence="1" type="ORF">TrRE_jg7614</name>
</gene>
<evidence type="ECO:0000313" key="1">
    <source>
        <dbReference type="EMBL" id="GMH54249.1"/>
    </source>
</evidence>
<dbReference type="AlphaFoldDB" id="A0A9W6ZPK0"/>
<evidence type="ECO:0000313" key="2">
    <source>
        <dbReference type="Proteomes" id="UP001165082"/>
    </source>
</evidence>
<sequence>MTRIFRMSNRRRSTFSSKPVNSCSPEKLAGETGLDFKGDVLHIRRSYKRGCLQCLKKKDVEFMVIIKADHLFVYNKTKLYAPRYAVLLAGLEAKVDGSVVSLVNQSLEEEYAFTFEEPKAALAFSSSCSRAIGKADLDRIKKRLNHPRPLTKRASTLFAMELGKRAEQRQPEKPDSFYTAEKLSGAGGAGIVSDGMFNSSNVTMFN</sequence>
<dbReference type="OrthoDB" id="10323930at2759"/>
<comment type="caution">
    <text evidence="1">The sequence shown here is derived from an EMBL/GenBank/DDBJ whole genome shotgun (WGS) entry which is preliminary data.</text>
</comment>
<keyword evidence="2" id="KW-1185">Reference proteome</keyword>
<protein>
    <submittedName>
        <fullName evidence="1">Uncharacterized protein</fullName>
    </submittedName>
</protein>
<reference evidence="1" key="1">
    <citation type="submission" date="2022-07" db="EMBL/GenBank/DDBJ databases">
        <title>Genome analysis of Parmales, a sister group of diatoms, reveals the evolutionary specialization of diatoms from phago-mixotrophs to photoautotrophs.</title>
        <authorList>
            <person name="Ban H."/>
            <person name="Sato S."/>
            <person name="Yoshikawa S."/>
            <person name="Kazumasa Y."/>
            <person name="Nakamura Y."/>
            <person name="Ichinomiya M."/>
            <person name="Saitoh K."/>
            <person name="Sato N."/>
            <person name="Blanc-Mathieu R."/>
            <person name="Endo H."/>
            <person name="Kuwata A."/>
            <person name="Ogata H."/>
        </authorList>
    </citation>
    <scope>NUCLEOTIDE SEQUENCE</scope>
</reference>